<evidence type="ECO:0000259" key="2">
    <source>
        <dbReference type="Pfam" id="PF14630"/>
    </source>
</evidence>
<dbReference type="PANTHER" id="PTHR12705:SF0">
    <property type="entry name" value="ORIGIN RECOGNITION COMPLEX SUBUNIT 5"/>
    <property type="match status" value="1"/>
</dbReference>
<name>A0A7I8I863_SPIIN</name>
<dbReference type="InterPro" id="IPR047088">
    <property type="entry name" value="ORC5_C"/>
</dbReference>
<dbReference type="GO" id="GO:0003688">
    <property type="term" value="F:DNA replication origin binding"/>
    <property type="evidence" value="ECO:0007669"/>
    <property type="project" value="TreeGrafter"/>
</dbReference>
<reference evidence="3 4" key="1">
    <citation type="submission" date="2019-12" db="EMBL/GenBank/DDBJ databases">
        <authorList>
            <person name="Scholz U."/>
            <person name="Mascher M."/>
            <person name="Fiebig A."/>
        </authorList>
    </citation>
    <scope>NUCLEOTIDE SEQUENCE</scope>
</reference>
<dbReference type="EMBL" id="CACRZD030000001">
    <property type="protein sequence ID" value="CAA6653805.1"/>
    <property type="molecule type" value="Genomic_DNA"/>
</dbReference>
<feature type="compositionally biased region" description="Basic and acidic residues" evidence="1">
    <location>
        <begin position="309"/>
        <end position="318"/>
    </location>
</feature>
<evidence type="ECO:0000313" key="3">
    <source>
        <dbReference type="EMBL" id="CAA2613990.1"/>
    </source>
</evidence>
<dbReference type="EMBL" id="LR743588">
    <property type="protein sequence ID" value="CAA2613990.1"/>
    <property type="molecule type" value="Genomic_DNA"/>
</dbReference>
<evidence type="ECO:0000313" key="4">
    <source>
        <dbReference type="Proteomes" id="UP001189122"/>
    </source>
</evidence>
<gene>
    <name evidence="3" type="ORF">SI7747_01000395</name>
</gene>
<dbReference type="Gene3D" id="3.40.50.300">
    <property type="entry name" value="P-loop containing nucleotide triphosphate hydrolases"/>
    <property type="match status" value="1"/>
</dbReference>
<keyword evidence="4" id="KW-1185">Reference proteome</keyword>
<dbReference type="Proteomes" id="UP001189122">
    <property type="component" value="Unassembled WGS sequence"/>
</dbReference>
<protein>
    <recommendedName>
        <fullName evidence="2">Origin recognition complex subunit 5 C-terminal domain-containing protein</fullName>
    </recommendedName>
</protein>
<sequence length="427" mass="48619">MIPLFVYGGPSTGKSSVVTQVFRHLNRPFVYASCCSCYSPSILFQYVLNQLFLLTKNLRNDFSSSWSCERASDFIILLKDALTQSKAIHCPWDGKMIYLVFDNVEMIRHWDGSSDLISILFKLQDLLRMVEVGLIYISRAGPNCYYANIEDDLYEILMRNQVNPKLYSSFLRSLLQGNKTADELSIAFQPLFEKYREQVSDPKLLPDETMNRRLFDNIQPHIAPSIDEIMKVSSLQLQQDNTGKFSNEKRSAKKFHGNAAYDGLDFHMSLSTKYLFLSAFLASRNPPTLDSAMFDSTGGSSNQKRKRKSSEASRQEKDHNLQAMLLKGPGSFSLERLLAIFQCITYVADCYPERETLDNQMYEDERSGATSDVLLQLSSLCEANFISKSASCSLEGFTRYRCTVDEIIALKVARSISFPLSKYLYRG</sequence>
<dbReference type="Pfam" id="PF14630">
    <property type="entry name" value="ORC5_C"/>
    <property type="match status" value="1"/>
</dbReference>
<feature type="region of interest" description="Disordered" evidence="1">
    <location>
        <begin position="291"/>
        <end position="318"/>
    </location>
</feature>
<dbReference type="GO" id="GO:0006270">
    <property type="term" value="P:DNA replication initiation"/>
    <property type="evidence" value="ECO:0007669"/>
    <property type="project" value="TreeGrafter"/>
</dbReference>
<evidence type="ECO:0000256" key="1">
    <source>
        <dbReference type="SAM" id="MobiDB-lite"/>
    </source>
</evidence>
<organism evidence="3">
    <name type="scientific">Spirodela intermedia</name>
    <name type="common">Intermediate duckweed</name>
    <dbReference type="NCBI Taxonomy" id="51605"/>
    <lineage>
        <taxon>Eukaryota</taxon>
        <taxon>Viridiplantae</taxon>
        <taxon>Streptophyta</taxon>
        <taxon>Embryophyta</taxon>
        <taxon>Tracheophyta</taxon>
        <taxon>Spermatophyta</taxon>
        <taxon>Magnoliopsida</taxon>
        <taxon>Liliopsida</taxon>
        <taxon>Araceae</taxon>
        <taxon>Lemnoideae</taxon>
        <taxon>Spirodela</taxon>
    </lineage>
</organism>
<accession>A0A7I8I863</accession>
<dbReference type="AlphaFoldDB" id="A0A7I8I863"/>
<dbReference type="PANTHER" id="PTHR12705">
    <property type="entry name" value="ORIGIN RECOGNITION COMPLEX SUBUNIT 5"/>
    <property type="match status" value="1"/>
</dbReference>
<dbReference type="GO" id="GO:0005664">
    <property type="term" value="C:nuclear origin of replication recognition complex"/>
    <property type="evidence" value="ECO:0007669"/>
    <property type="project" value="TreeGrafter"/>
</dbReference>
<dbReference type="InterPro" id="IPR027417">
    <property type="entry name" value="P-loop_NTPase"/>
</dbReference>
<dbReference type="SUPFAM" id="SSF52540">
    <property type="entry name" value="P-loop containing nucleoside triphosphate hydrolases"/>
    <property type="match status" value="1"/>
</dbReference>
<feature type="domain" description="Origin recognition complex subunit 5 C-terminal" evidence="2">
    <location>
        <begin position="268"/>
        <end position="424"/>
    </location>
</feature>
<dbReference type="InterPro" id="IPR020796">
    <property type="entry name" value="ORC5"/>
</dbReference>
<proteinExistence type="predicted"/>